<name>A0A261U4T3_9BORD</name>
<dbReference type="Gene3D" id="3.40.630.10">
    <property type="entry name" value="Zn peptidases"/>
    <property type="match status" value="1"/>
</dbReference>
<dbReference type="PIRSF" id="PIRSF001235">
    <property type="entry name" value="Amidase_carbamoylase"/>
    <property type="match status" value="1"/>
</dbReference>
<dbReference type="SUPFAM" id="SSF53187">
    <property type="entry name" value="Zn-dependent exopeptidases"/>
    <property type="match status" value="1"/>
</dbReference>
<dbReference type="PANTHER" id="PTHR32494">
    <property type="entry name" value="ALLANTOATE DEIMINASE-RELATED"/>
    <property type="match status" value="1"/>
</dbReference>
<dbReference type="InterPro" id="IPR002933">
    <property type="entry name" value="Peptidase_M20"/>
</dbReference>
<dbReference type="GO" id="GO:0046872">
    <property type="term" value="F:metal ion binding"/>
    <property type="evidence" value="ECO:0007669"/>
    <property type="project" value="UniProtKB-KW"/>
</dbReference>
<dbReference type="PANTHER" id="PTHR32494:SF5">
    <property type="entry name" value="ALLANTOATE AMIDOHYDROLASE"/>
    <property type="match status" value="1"/>
</dbReference>
<dbReference type="NCBIfam" id="NF006769">
    <property type="entry name" value="PRK09290.1-3"/>
    <property type="match status" value="1"/>
</dbReference>
<reference evidence="4 5" key="1">
    <citation type="submission" date="2017-05" db="EMBL/GenBank/DDBJ databases">
        <title>Complete and WGS of Bordetella genogroups.</title>
        <authorList>
            <person name="Spilker T."/>
            <person name="LiPuma J."/>
        </authorList>
    </citation>
    <scope>NUCLEOTIDE SEQUENCE [LARGE SCALE GENOMIC DNA]</scope>
    <source>
        <strain evidence="4 5">AU9919</strain>
    </source>
</reference>
<dbReference type="EMBL" id="NEVQ01000013">
    <property type="protein sequence ID" value="OZI56250.1"/>
    <property type="molecule type" value="Genomic_DNA"/>
</dbReference>
<dbReference type="SUPFAM" id="SSF55031">
    <property type="entry name" value="Bacterial exopeptidase dimerisation domain"/>
    <property type="match status" value="1"/>
</dbReference>
<feature type="binding site" evidence="3">
    <location>
        <position position="205"/>
    </location>
    <ligand>
        <name>Zn(2+)</name>
        <dbReference type="ChEBI" id="CHEBI:29105"/>
        <label>1</label>
    </ligand>
</feature>
<feature type="binding site" evidence="3">
    <location>
        <position position="109"/>
    </location>
    <ligand>
        <name>Zn(2+)</name>
        <dbReference type="ChEBI" id="CHEBI:29105"/>
        <label>1</label>
    </ligand>
</feature>
<dbReference type="NCBIfam" id="TIGR01879">
    <property type="entry name" value="hydantase"/>
    <property type="match status" value="1"/>
</dbReference>
<evidence type="ECO:0000256" key="2">
    <source>
        <dbReference type="ARBA" id="ARBA00022801"/>
    </source>
</evidence>
<dbReference type="RefSeq" id="WP_094838012.1">
    <property type="nucleotide sequence ID" value="NZ_NEVQ01000013.1"/>
</dbReference>
<evidence type="ECO:0000313" key="4">
    <source>
        <dbReference type="EMBL" id="OZI56250.1"/>
    </source>
</evidence>
<sequence length="426" mass="45542">MSSPTSLQSAAGPASEHKPLRINTQRLLGRIAELGKIGEIDGGGVCRLALTDEDRHGRDRVCSWMRELGLDVTIDAIGNVVGIRRGSEDLPPVMTGSHIDTVRTGGRYDGNLGVLAGLEVVATLNDAGVTTRRPLAVAFFTNEEGARFAPDMMGSLVFQGGLPLETALNTTGIDGTTVRENLQRIGYAGSYPVASRAVHAFVELHVEQGPVLEHEGVTIGAVTGVQGIHWTEFTIEGTSNHAGTTPMRLRHDAGVVAARIACFARDLAVELGAGQLATVGHIQIAPNLVNVIPNRAVFTLDLRNTDGDVLANAVQRVFAFAQQAADAEGVQLRHRSLADFQPVSFDRRIIERVEAIAHQHGHRVQRMPSGAGHDAQMLARMCPAGMIFVPSVKGLSHNVAEFTHDHDIEAGANVLLTLLTELAEQH</sequence>
<dbReference type="Pfam" id="PF01546">
    <property type="entry name" value="Peptidase_M20"/>
    <property type="match status" value="1"/>
</dbReference>
<evidence type="ECO:0000256" key="3">
    <source>
        <dbReference type="PIRSR" id="PIRSR001235-1"/>
    </source>
</evidence>
<dbReference type="NCBIfam" id="NF006771">
    <property type="entry name" value="PRK09290.1-5"/>
    <property type="match status" value="1"/>
</dbReference>
<gene>
    <name evidence="4" type="ORF">CAL20_12470</name>
</gene>
<comment type="caution">
    <text evidence="4">The sequence shown here is derived from an EMBL/GenBank/DDBJ whole genome shotgun (WGS) entry which is preliminary data.</text>
</comment>
<dbReference type="Proteomes" id="UP000216885">
    <property type="component" value="Unassembled WGS sequence"/>
</dbReference>
<feature type="binding site" evidence="3">
    <location>
        <position position="144"/>
    </location>
    <ligand>
        <name>Zn(2+)</name>
        <dbReference type="ChEBI" id="CHEBI:29105"/>
        <label>2</label>
    </ligand>
</feature>
<protein>
    <submittedName>
        <fullName evidence="4">Zn-dependent hydrolase</fullName>
    </submittedName>
</protein>
<dbReference type="AlphaFoldDB" id="A0A261U4T3"/>
<feature type="binding site" evidence="3">
    <location>
        <position position="109"/>
    </location>
    <ligand>
        <name>Zn(2+)</name>
        <dbReference type="ChEBI" id="CHEBI:29105"/>
        <label>2</label>
    </ligand>
</feature>
<dbReference type="InterPro" id="IPR036264">
    <property type="entry name" value="Bact_exopeptidase_dim_dom"/>
</dbReference>
<comment type="similarity">
    <text evidence="1">Belongs to the peptidase M20 family.</text>
</comment>
<keyword evidence="3" id="KW-0862">Zinc</keyword>
<feature type="binding site" evidence="3">
    <location>
        <position position="98"/>
    </location>
    <ligand>
        <name>Zn(2+)</name>
        <dbReference type="ChEBI" id="CHEBI:29105"/>
        <label>1</label>
    </ligand>
</feature>
<keyword evidence="3" id="KW-0479">Metal-binding</keyword>
<dbReference type="CDD" id="cd03884">
    <property type="entry name" value="M20_bAS"/>
    <property type="match status" value="1"/>
</dbReference>
<organism evidence="4 5">
    <name type="scientific">Bordetella genomosp. 4</name>
    <dbReference type="NCBI Taxonomy" id="463044"/>
    <lineage>
        <taxon>Bacteria</taxon>
        <taxon>Pseudomonadati</taxon>
        <taxon>Pseudomonadota</taxon>
        <taxon>Betaproteobacteria</taxon>
        <taxon>Burkholderiales</taxon>
        <taxon>Alcaligenaceae</taxon>
        <taxon>Bordetella</taxon>
    </lineage>
</organism>
<keyword evidence="5" id="KW-1185">Reference proteome</keyword>
<accession>A0A261U4T3</accession>
<evidence type="ECO:0000256" key="1">
    <source>
        <dbReference type="ARBA" id="ARBA00006153"/>
    </source>
</evidence>
<proteinExistence type="inferred from homology"/>
<evidence type="ECO:0000313" key="5">
    <source>
        <dbReference type="Proteomes" id="UP000216885"/>
    </source>
</evidence>
<dbReference type="Gene3D" id="3.30.70.360">
    <property type="match status" value="1"/>
</dbReference>
<keyword evidence="2 4" id="KW-0378">Hydrolase</keyword>
<feature type="binding site" evidence="3">
    <location>
        <position position="397"/>
    </location>
    <ligand>
        <name>Zn(2+)</name>
        <dbReference type="ChEBI" id="CHEBI:29105"/>
        <label>2</label>
    </ligand>
</feature>
<comment type="cofactor">
    <cofactor evidence="3">
        <name>Zn(2+)</name>
        <dbReference type="ChEBI" id="CHEBI:29105"/>
    </cofactor>
    <text evidence="3">Binds 2 Zn(2+) ions per subunit.</text>
</comment>
<dbReference type="GO" id="GO:0016813">
    <property type="term" value="F:hydrolase activity, acting on carbon-nitrogen (but not peptide) bonds, in linear amidines"/>
    <property type="evidence" value="ECO:0007669"/>
    <property type="project" value="InterPro"/>
</dbReference>
<dbReference type="InterPro" id="IPR010158">
    <property type="entry name" value="Amidase_Cbmase"/>
</dbReference>